<keyword evidence="6 8" id="KW-1133">Transmembrane helix</keyword>
<evidence type="ECO:0000313" key="10">
    <source>
        <dbReference type="Proteomes" id="UP001461498"/>
    </source>
</evidence>
<evidence type="ECO:0000256" key="3">
    <source>
        <dbReference type="ARBA" id="ARBA00022502"/>
    </source>
</evidence>
<dbReference type="EMBL" id="JAPXFL010000009">
    <property type="protein sequence ID" value="KAK9501460.1"/>
    <property type="molecule type" value="Genomic_DNA"/>
</dbReference>
<feature type="transmembrane region" description="Helical" evidence="8">
    <location>
        <begin position="251"/>
        <end position="269"/>
    </location>
</feature>
<feature type="transmembrane region" description="Helical" evidence="8">
    <location>
        <begin position="224"/>
        <end position="244"/>
    </location>
</feature>
<evidence type="ECO:0000256" key="2">
    <source>
        <dbReference type="ARBA" id="ARBA00006387"/>
    </source>
</evidence>
<evidence type="ECO:0000256" key="4">
    <source>
        <dbReference type="ARBA" id="ARBA00022692"/>
    </source>
</evidence>
<feature type="transmembrane region" description="Helical" evidence="8">
    <location>
        <begin position="168"/>
        <end position="188"/>
    </location>
</feature>
<comment type="function">
    <text evidence="8">Involved in the lipid remodeling steps of GPI-anchor maturation.</text>
</comment>
<accession>A0AAW1CVG0</accession>
<sequence>MKLIMIVSAALAILDSVTASLGNTFPTYKTCVETCRNDICSQDGYYFSNPEMTSLPLLLLWKCSDDCQYRCMWGVVDTFNKKGWPPPQFHGKWPFVRFFGIQEPASTLFSLLHLGLHIKYFSKFLKETKFSNPMFKVWISFGLISINGWFWSAAFHTRDTAFTELMDYLSAFSLVFSSAYGICMRLLICKRRIYQLLVTVLCFLFYTNHAMYLSSGIFDYKYNLFANIIVGAFFVLNCMLFIVINRKLPQCKSLAITVAAITAALYLEIIDFPPFLWILDAHALWHLLTAPITHFYWKFILEDTNYLQRELSKW</sequence>
<keyword evidence="5 8" id="KW-0732">Signal</keyword>
<keyword evidence="4 8" id="KW-0812">Transmembrane</keyword>
<gene>
    <name evidence="9" type="ORF">O3M35_012176</name>
</gene>
<evidence type="ECO:0000256" key="1">
    <source>
        <dbReference type="ARBA" id="ARBA00004127"/>
    </source>
</evidence>
<feature type="chain" id="PRO_5043110345" description="Post-GPI attachment to proteins factor 3" evidence="8">
    <location>
        <begin position="20"/>
        <end position="314"/>
    </location>
</feature>
<dbReference type="GO" id="GO:0016788">
    <property type="term" value="F:hydrolase activity, acting on ester bonds"/>
    <property type="evidence" value="ECO:0007669"/>
    <property type="project" value="TreeGrafter"/>
</dbReference>
<keyword evidence="3 8" id="KW-0337">GPI-anchor biosynthesis</keyword>
<dbReference type="InterPro" id="IPR007217">
    <property type="entry name" value="Per1-like"/>
</dbReference>
<comment type="subcellular location">
    <subcellularLocation>
        <location evidence="1">Endomembrane system</location>
        <topology evidence="1">Multi-pass membrane protein</topology>
    </subcellularLocation>
    <subcellularLocation>
        <location evidence="8">Golgi apparatus membrane</location>
        <topology evidence="8">Multi-pass membrane protein</topology>
    </subcellularLocation>
</comment>
<keyword evidence="7 8" id="KW-0472">Membrane</keyword>
<feature type="signal peptide" evidence="8">
    <location>
        <begin position="1"/>
        <end position="19"/>
    </location>
</feature>
<protein>
    <recommendedName>
        <fullName evidence="8">Post-GPI attachment to proteins factor 3</fullName>
    </recommendedName>
</protein>
<dbReference type="AlphaFoldDB" id="A0AAW1CVG0"/>
<comment type="caution">
    <text evidence="9">The sequence shown here is derived from an EMBL/GenBank/DDBJ whole genome shotgun (WGS) entry which is preliminary data.</text>
</comment>
<evidence type="ECO:0000256" key="5">
    <source>
        <dbReference type="ARBA" id="ARBA00022729"/>
    </source>
</evidence>
<organism evidence="9 10">
    <name type="scientific">Rhynocoris fuscipes</name>
    <dbReference type="NCBI Taxonomy" id="488301"/>
    <lineage>
        <taxon>Eukaryota</taxon>
        <taxon>Metazoa</taxon>
        <taxon>Ecdysozoa</taxon>
        <taxon>Arthropoda</taxon>
        <taxon>Hexapoda</taxon>
        <taxon>Insecta</taxon>
        <taxon>Pterygota</taxon>
        <taxon>Neoptera</taxon>
        <taxon>Paraneoptera</taxon>
        <taxon>Hemiptera</taxon>
        <taxon>Heteroptera</taxon>
        <taxon>Panheteroptera</taxon>
        <taxon>Cimicomorpha</taxon>
        <taxon>Reduviidae</taxon>
        <taxon>Harpactorinae</taxon>
        <taxon>Harpactorini</taxon>
        <taxon>Rhynocoris</taxon>
    </lineage>
</organism>
<evidence type="ECO:0000256" key="6">
    <source>
        <dbReference type="ARBA" id="ARBA00022989"/>
    </source>
</evidence>
<evidence type="ECO:0000256" key="7">
    <source>
        <dbReference type="ARBA" id="ARBA00023136"/>
    </source>
</evidence>
<dbReference type="PANTHER" id="PTHR13148">
    <property type="entry name" value="PER1-RELATED"/>
    <property type="match status" value="1"/>
</dbReference>
<feature type="transmembrane region" description="Helical" evidence="8">
    <location>
        <begin position="193"/>
        <end position="212"/>
    </location>
</feature>
<dbReference type="GO" id="GO:0006506">
    <property type="term" value="P:GPI anchor biosynthetic process"/>
    <property type="evidence" value="ECO:0007669"/>
    <property type="project" value="UniProtKB-KW"/>
</dbReference>
<name>A0AAW1CVG0_9HEMI</name>
<keyword evidence="8" id="KW-0333">Golgi apparatus</keyword>
<keyword evidence="10" id="KW-1185">Reference proteome</keyword>
<comment type="similarity">
    <text evidence="2 8">Belongs to the PGAP3 family.</text>
</comment>
<evidence type="ECO:0000313" key="9">
    <source>
        <dbReference type="EMBL" id="KAK9501460.1"/>
    </source>
</evidence>
<dbReference type="Proteomes" id="UP001461498">
    <property type="component" value="Unassembled WGS sequence"/>
</dbReference>
<dbReference type="Pfam" id="PF04080">
    <property type="entry name" value="Per1"/>
    <property type="match status" value="1"/>
</dbReference>
<dbReference type="GO" id="GO:0000139">
    <property type="term" value="C:Golgi membrane"/>
    <property type="evidence" value="ECO:0007669"/>
    <property type="project" value="UniProtKB-SubCell"/>
</dbReference>
<feature type="transmembrane region" description="Helical" evidence="8">
    <location>
        <begin position="137"/>
        <end position="156"/>
    </location>
</feature>
<evidence type="ECO:0000256" key="8">
    <source>
        <dbReference type="RuleBase" id="RU365066"/>
    </source>
</evidence>
<dbReference type="GO" id="GO:0005789">
    <property type="term" value="C:endoplasmic reticulum membrane"/>
    <property type="evidence" value="ECO:0007669"/>
    <property type="project" value="TreeGrafter"/>
</dbReference>
<proteinExistence type="inferred from homology"/>
<dbReference type="PANTHER" id="PTHR13148:SF0">
    <property type="entry name" value="POST-GPI ATTACHMENT TO PROTEINS FACTOR 3"/>
    <property type="match status" value="1"/>
</dbReference>
<reference evidence="9 10" key="1">
    <citation type="submission" date="2022-12" db="EMBL/GenBank/DDBJ databases">
        <title>Chromosome-level genome assembly of true bugs.</title>
        <authorList>
            <person name="Ma L."/>
            <person name="Li H."/>
        </authorList>
    </citation>
    <scope>NUCLEOTIDE SEQUENCE [LARGE SCALE GENOMIC DNA]</scope>
    <source>
        <strain evidence="9">Lab_2022b</strain>
    </source>
</reference>
<comment type="caution">
    <text evidence="8">Lacks conserved residue(s) required for the propagation of feature annotation.</text>
</comment>